<dbReference type="EC" id="1.-.-.-" evidence="6"/>
<dbReference type="PROSITE" id="PS00061">
    <property type="entry name" value="ADH_SHORT"/>
    <property type="match status" value="1"/>
</dbReference>
<dbReference type="InterPro" id="IPR020904">
    <property type="entry name" value="Sc_DH/Rdtase_CS"/>
</dbReference>
<comment type="similarity">
    <text evidence="1 3">Belongs to the short-chain dehydrogenases/reductases (SDR) family.</text>
</comment>
<dbReference type="Proteomes" id="UP000439591">
    <property type="component" value="Unassembled WGS sequence"/>
</dbReference>
<keyword evidence="7" id="KW-1185">Reference proteome</keyword>
<evidence type="ECO:0000313" key="8">
    <source>
        <dbReference type="Proteomes" id="UP000439591"/>
    </source>
</evidence>
<evidence type="ECO:0000256" key="3">
    <source>
        <dbReference type="RuleBase" id="RU000363"/>
    </source>
</evidence>
<keyword evidence="2 6" id="KW-0560">Oxidoreductase</keyword>
<gene>
    <name evidence="6" type="primary">sadH_6</name>
    <name evidence="4" type="synonym">sadH_3</name>
    <name evidence="4" type="ORF">IHBHHGIJ_03164</name>
    <name evidence="5" type="ORF">KFEGEMFD_03377</name>
    <name evidence="6" type="ORF">KFEGEMFD_03909</name>
</gene>
<evidence type="ECO:0000256" key="1">
    <source>
        <dbReference type="ARBA" id="ARBA00006484"/>
    </source>
</evidence>
<dbReference type="SUPFAM" id="SSF51735">
    <property type="entry name" value="NAD(P)-binding Rossmann-fold domains"/>
    <property type="match status" value="1"/>
</dbReference>
<dbReference type="Gene3D" id="3.40.50.720">
    <property type="entry name" value="NAD(P)-binding Rossmann-like Domain"/>
    <property type="match status" value="1"/>
</dbReference>
<dbReference type="CDD" id="cd05233">
    <property type="entry name" value="SDR_c"/>
    <property type="match status" value="1"/>
</dbReference>
<sequence>MKTFKDKIAIVTGGGGNGIGHHLVMALAQRGATVAFCDISKREITEEKLEQLGVDFYSEHVNMGDKDAINVFIDNVLKRYKHIDLLINNAGIALGDLTFGEASEADFEKITNINYWGVIHTTQRCYQYLLSRPEAAIVNLSSSQGILALPYLVPYCTTKFAVRGFTDSLRAEHRIRGIRNLTLHTVHPGAVATNITLNADYHNSGTGHFHEELQKGTTPTEAANIILHGVQKNIRGVFLLAMGGCKIYWRV</sequence>
<evidence type="ECO:0000313" key="4">
    <source>
        <dbReference type="EMBL" id="CAA0110096.1"/>
    </source>
</evidence>
<dbReference type="EMBL" id="CACSIK010000003">
    <property type="protein sequence ID" value="CAA0110096.1"/>
    <property type="molecule type" value="Genomic_DNA"/>
</dbReference>
<dbReference type="PANTHER" id="PTHR43391:SF82">
    <property type="entry name" value="OXIDOREDUCTASE SADH-RELATED"/>
    <property type="match status" value="1"/>
</dbReference>
<reference evidence="7 8" key="1">
    <citation type="submission" date="2019-11" db="EMBL/GenBank/DDBJ databases">
        <authorList>
            <person name="Holert J."/>
        </authorList>
    </citation>
    <scope>NUCLEOTIDE SEQUENCE [LARGE SCALE GENOMIC DNA]</scope>
    <source>
        <strain evidence="6">BC3_2A</strain>
        <strain evidence="4">SB11_1A</strain>
    </source>
</reference>
<evidence type="ECO:0000313" key="6">
    <source>
        <dbReference type="EMBL" id="CAA0121873.1"/>
    </source>
</evidence>
<accession>A0A5S9QU16</accession>
<dbReference type="Pfam" id="PF00106">
    <property type="entry name" value="adh_short"/>
    <property type="match status" value="1"/>
</dbReference>
<dbReference type="InterPro" id="IPR002347">
    <property type="entry name" value="SDR_fam"/>
</dbReference>
<dbReference type="Proteomes" id="UP000435877">
    <property type="component" value="Unassembled WGS sequence"/>
</dbReference>
<organism evidence="6 8">
    <name type="scientific">Zhongshania aliphaticivorans</name>
    <dbReference type="NCBI Taxonomy" id="1470434"/>
    <lineage>
        <taxon>Bacteria</taxon>
        <taxon>Pseudomonadati</taxon>
        <taxon>Pseudomonadota</taxon>
        <taxon>Gammaproteobacteria</taxon>
        <taxon>Cellvibrionales</taxon>
        <taxon>Spongiibacteraceae</taxon>
        <taxon>Zhongshania</taxon>
    </lineage>
</organism>
<evidence type="ECO:0000313" key="7">
    <source>
        <dbReference type="Proteomes" id="UP000435877"/>
    </source>
</evidence>
<dbReference type="GO" id="GO:0016491">
    <property type="term" value="F:oxidoreductase activity"/>
    <property type="evidence" value="ECO:0007669"/>
    <property type="project" value="UniProtKB-KW"/>
</dbReference>
<dbReference type="PANTHER" id="PTHR43391">
    <property type="entry name" value="RETINOL DEHYDROGENASE-RELATED"/>
    <property type="match status" value="1"/>
</dbReference>
<dbReference type="EMBL" id="CACSIM010000006">
    <property type="protein sequence ID" value="CAA0117994.1"/>
    <property type="molecule type" value="Genomic_DNA"/>
</dbReference>
<proteinExistence type="inferred from homology"/>
<dbReference type="RefSeq" id="WP_200842757.1">
    <property type="nucleotide sequence ID" value="NZ_CACSIK010000003.1"/>
</dbReference>
<evidence type="ECO:0000256" key="2">
    <source>
        <dbReference type="ARBA" id="ARBA00023002"/>
    </source>
</evidence>
<dbReference type="PRINTS" id="PR00081">
    <property type="entry name" value="GDHRDH"/>
</dbReference>
<dbReference type="InterPro" id="IPR036291">
    <property type="entry name" value="NAD(P)-bd_dom_sf"/>
</dbReference>
<evidence type="ECO:0000313" key="5">
    <source>
        <dbReference type="EMBL" id="CAA0117994.1"/>
    </source>
</evidence>
<dbReference type="PRINTS" id="PR00080">
    <property type="entry name" value="SDRFAMILY"/>
</dbReference>
<protein>
    <submittedName>
        <fullName evidence="6">Oxidoreductase SadH</fullName>
        <ecNumber evidence="6">1.-.-.-</ecNumber>
    </submittedName>
</protein>
<dbReference type="AlphaFoldDB" id="A0A5S9QU16"/>
<dbReference type="EMBL" id="CACSIM010000008">
    <property type="protein sequence ID" value="CAA0121873.1"/>
    <property type="molecule type" value="Genomic_DNA"/>
</dbReference>
<name>A0A5S9QU16_9GAMM</name>